<organism evidence="1 2">
    <name type="scientific">Geosporobacter ferrireducens</name>
    <dbReference type="NCBI Taxonomy" id="1424294"/>
    <lineage>
        <taxon>Bacteria</taxon>
        <taxon>Bacillati</taxon>
        <taxon>Bacillota</taxon>
        <taxon>Clostridia</taxon>
        <taxon>Peptostreptococcales</taxon>
        <taxon>Thermotaleaceae</taxon>
        <taxon>Geosporobacter</taxon>
    </lineage>
</organism>
<proteinExistence type="predicted"/>
<dbReference type="KEGG" id="gfe:Gferi_03120"/>
<dbReference type="OrthoDB" id="1727081at2"/>
<reference evidence="1 2" key="1">
    <citation type="submission" date="2016-09" db="EMBL/GenBank/DDBJ databases">
        <title>Genomic analysis reveals versatility of anaerobic energy metabolism of Geosporobacter ferrireducens IRF9 of phylum Firmicutes.</title>
        <authorList>
            <person name="Kim S.-J."/>
        </authorList>
    </citation>
    <scope>NUCLEOTIDE SEQUENCE [LARGE SCALE GENOMIC DNA]</scope>
    <source>
        <strain evidence="1 2">IRF9</strain>
    </source>
</reference>
<evidence type="ECO:0000313" key="1">
    <source>
        <dbReference type="EMBL" id="AOT68676.1"/>
    </source>
</evidence>
<evidence type="ECO:0000313" key="2">
    <source>
        <dbReference type="Proteomes" id="UP000095743"/>
    </source>
</evidence>
<keyword evidence="2" id="KW-1185">Reference proteome</keyword>
<sequence length="474" mass="56002">MVKKELKDYRNKSEGEVNISPLAKILQEQNQNIENIFFVEMLQEAVLCIGQYEHAQMMNRDIDVNIQEVHQKTIEVMYNLPELLINAERQIVINELRKQVIRHIKVLNAYYYECSYVHEILNDRLGLAAFEKKNLPKPDAEAFYQEVAAYLSKDVEKMSYRISNLLSVLPFRMTKQFFLDRVHAVLDEHRSRIPAHEWKNTLQSFEEQFYGKDCEGYGDGFPSVCDKIEALGKLEYKKLDEGQMQSIAKDTYQIMQNISRLCHTFQIYGRILNRIMLLKELHFKDLHREIGKGIRLQDVFEDFCNIITMKNVEENIKNISLEQLYESCRIQKDQLTKDMQQLGEYFNKVVEKENLLQNEDIQVFIKNSQKIIAISDDLNTVDIDKVVSLEDKSSILENDPAILKKFIEYMDALLKDMSGDFRRIRMRRLFTLIPIPFKSPEEFFEYVKSCIEFNTGNAEKNWIMNKVREQMKTE</sequence>
<protein>
    <submittedName>
        <fullName evidence="1">Uncharacterized protein</fullName>
    </submittedName>
</protein>
<dbReference type="AlphaFoldDB" id="A0A1D8GCQ5"/>
<dbReference type="RefSeq" id="WP_069974252.1">
    <property type="nucleotide sequence ID" value="NZ_CP017269.1"/>
</dbReference>
<gene>
    <name evidence="1" type="ORF">Gferi_03120</name>
</gene>
<dbReference type="Proteomes" id="UP000095743">
    <property type="component" value="Chromosome"/>
</dbReference>
<accession>A0A1D8GCQ5</accession>
<name>A0A1D8GCQ5_9FIRM</name>
<dbReference type="EMBL" id="CP017269">
    <property type="protein sequence ID" value="AOT68676.1"/>
    <property type="molecule type" value="Genomic_DNA"/>
</dbReference>
<dbReference type="STRING" id="1424294.Gferi_03120"/>